<dbReference type="InterPro" id="IPR058031">
    <property type="entry name" value="AAA_lid_NorR"/>
</dbReference>
<evidence type="ECO:0000313" key="14">
    <source>
        <dbReference type="Proteomes" id="UP001164116"/>
    </source>
</evidence>
<dbReference type="InterPro" id="IPR029016">
    <property type="entry name" value="GAF-like_dom_sf"/>
</dbReference>
<evidence type="ECO:0000256" key="8">
    <source>
        <dbReference type="ARBA" id="ARBA00023015"/>
    </source>
</evidence>
<accession>A0ABY6QL25</accession>
<dbReference type="Gene3D" id="1.10.10.60">
    <property type="entry name" value="Homeodomain-like"/>
    <property type="match status" value="1"/>
</dbReference>
<feature type="domain" description="Sigma-54 factor interaction" evidence="12">
    <location>
        <begin position="195"/>
        <end position="424"/>
    </location>
</feature>
<dbReference type="PROSITE" id="PS50045">
    <property type="entry name" value="SIGMA54_INTERACT_4"/>
    <property type="match status" value="1"/>
</dbReference>
<keyword evidence="9" id="KW-0238">DNA-binding</keyword>
<dbReference type="InterPro" id="IPR025662">
    <property type="entry name" value="Sigma_54_int_dom_ATP-bd_1"/>
</dbReference>
<dbReference type="Gene3D" id="1.10.8.60">
    <property type="match status" value="1"/>
</dbReference>
<dbReference type="PANTHER" id="PTHR32071">
    <property type="entry name" value="TRANSCRIPTIONAL REGULATORY PROTEIN"/>
    <property type="match status" value="1"/>
</dbReference>
<dbReference type="Pfam" id="PF02954">
    <property type="entry name" value="HTH_8"/>
    <property type="match status" value="1"/>
</dbReference>
<evidence type="ECO:0000256" key="1">
    <source>
        <dbReference type="ARBA" id="ARBA00004496"/>
    </source>
</evidence>
<dbReference type="Gene3D" id="3.40.50.300">
    <property type="entry name" value="P-loop containing nucleotide triphosphate hydrolases"/>
    <property type="match status" value="1"/>
</dbReference>
<organism evidence="13 14">
    <name type="scientific">Pseudomonas quebecensis</name>
    <dbReference type="NCBI Taxonomy" id="2995174"/>
    <lineage>
        <taxon>Bacteria</taxon>
        <taxon>Pseudomonadati</taxon>
        <taxon>Pseudomonadota</taxon>
        <taxon>Gammaproteobacteria</taxon>
        <taxon>Pseudomonadales</taxon>
        <taxon>Pseudomonadaceae</taxon>
        <taxon>Pseudomonas</taxon>
    </lineage>
</organism>
<dbReference type="InterPro" id="IPR002078">
    <property type="entry name" value="Sigma_54_int"/>
</dbReference>
<dbReference type="InterPro" id="IPR009057">
    <property type="entry name" value="Homeodomain-like_sf"/>
</dbReference>
<dbReference type="Pfam" id="PF25601">
    <property type="entry name" value="AAA_lid_14"/>
    <property type="match status" value="1"/>
</dbReference>
<evidence type="ECO:0000313" key="13">
    <source>
        <dbReference type="EMBL" id="UZW20710.1"/>
    </source>
</evidence>
<dbReference type="SUPFAM" id="SSF52540">
    <property type="entry name" value="P-loop containing nucleoside triphosphate hydrolases"/>
    <property type="match status" value="1"/>
</dbReference>
<dbReference type="PRINTS" id="PR01590">
    <property type="entry name" value="HTHFIS"/>
</dbReference>
<protein>
    <submittedName>
        <fullName evidence="13">Sigma 54-interacting transcriptional regulator</fullName>
    </submittedName>
</protein>
<dbReference type="SMART" id="SM00382">
    <property type="entry name" value="AAA"/>
    <property type="match status" value="1"/>
</dbReference>
<dbReference type="PANTHER" id="PTHR32071:SF95">
    <property type="entry name" value="DNA-BINDING TRANSCRIPTIONAL REGULATOR NTRC"/>
    <property type="match status" value="1"/>
</dbReference>
<keyword evidence="4" id="KW-0597">Phosphoprotein</keyword>
<comment type="subcellular location">
    <subcellularLocation>
        <location evidence="1">Cytoplasm</location>
    </subcellularLocation>
</comment>
<evidence type="ECO:0000256" key="3">
    <source>
        <dbReference type="ARBA" id="ARBA00022491"/>
    </source>
</evidence>
<keyword evidence="11" id="KW-0804">Transcription</keyword>
<evidence type="ECO:0000256" key="9">
    <source>
        <dbReference type="ARBA" id="ARBA00023125"/>
    </source>
</evidence>
<keyword evidence="5" id="KW-0547">Nucleotide-binding</keyword>
<dbReference type="PROSITE" id="PS00676">
    <property type="entry name" value="SIGMA54_INTERACT_2"/>
    <property type="match status" value="1"/>
</dbReference>
<keyword evidence="7" id="KW-0902">Two-component regulatory system</keyword>
<dbReference type="InterPro" id="IPR003593">
    <property type="entry name" value="AAA+_ATPase"/>
</dbReference>
<keyword evidence="6" id="KW-0067">ATP-binding</keyword>
<dbReference type="CDD" id="cd00009">
    <property type="entry name" value="AAA"/>
    <property type="match status" value="1"/>
</dbReference>
<dbReference type="InterPro" id="IPR002197">
    <property type="entry name" value="HTH_Fis"/>
</dbReference>
<evidence type="ECO:0000256" key="5">
    <source>
        <dbReference type="ARBA" id="ARBA00022741"/>
    </source>
</evidence>
<evidence type="ECO:0000256" key="11">
    <source>
        <dbReference type="ARBA" id="ARBA00023163"/>
    </source>
</evidence>
<keyword evidence="14" id="KW-1185">Reference proteome</keyword>
<gene>
    <name evidence="13" type="ORF">OSC50_10340</name>
</gene>
<keyword evidence="2" id="KW-0963">Cytoplasm</keyword>
<dbReference type="SUPFAM" id="SSF55781">
    <property type="entry name" value="GAF domain-like"/>
    <property type="match status" value="1"/>
</dbReference>
<name>A0ABY6QL25_9PSED</name>
<keyword evidence="8" id="KW-0805">Transcription regulation</keyword>
<evidence type="ECO:0000256" key="6">
    <source>
        <dbReference type="ARBA" id="ARBA00022840"/>
    </source>
</evidence>
<evidence type="ECO:0000259" key="12">
    <source>
        <dbReference type="PROSITE" id="PS50045"/>
    </source>
</evidence>
<dbReference type="Proteomes" id="UP001164116">
    <property type="component" value="Chromosome"/>
</dbReference>
<sequence>MTDNPFSQVPHPLDYAEALLAWFTRLGSECDEASLPDACVAAAAQLSGCELSQLYWRDETTGRLELTAQHLPGVTRPADPTCRPDFQHEQLLHYVIDQATPLSLDELARSVYACGFLPAMATPWQSLSCIPLFGRRKCVAGLLLCASLRKQSLQGYASSLGQLGSFALRQLTLLKRTGPAHTRMGATPRMGAFGLIGNSAAMAATCRLIGKVLFAPSTVLLRGETGTGKEVVARAIHDAGPRKGKAFVVQNCAAFPEGLLESELFGYRKGAFTGAERNHIGLFDAANGGTLLLDEIGDMPLSLQAKLLRVLQEGEIRPLGAGAPHKVDVRIIAATHRDLAAMVAEGHFREDLYYRLAQFPIELPPLREREGDVLMLARHFMQNACDALGRSPLEWSSAALDQLSSHAFPGNVRELKCLVERAVLLCEEDVILPAHLSLTPPPVPCAVEATLRQRLERVERVFLIDCLHKNRGNRTRTARELGVARRTLLYRLARLNIPCDDMRGER</sequence>
<reference evidence="13" key="1">
    <citation type="submission" date="2022-11" db="EMBL/GenBank/DDBJ databases">
        <title>Taxonomic description of a new Pseudomonas species.</title>
        <authorList>
            <person name="Tambong J.T."/>
        </authorList>
    </citation>
    <scope>NUCLEOTIDE SEQUENCE</scope>
    <source>
        <strain evidence="13">S1Bt42</strain>
    </source>
</reference>
<dbReference type="Pfam" id="PF00158">
    <property type="entry name" value="Sigma54_activat"/>
    <property type="match status" value="1"/>
</dbReference>
<evidence type="ECO:0000256" key="2">
    <source>
        <dbReference type="ARBA" id="ARBA00022490"/>
    </source>
</evidence>
<evidence type="ECO:0000256" key="7">
    <source>
        <dbReference type="ARBA" id="ARBA00023012"/>
    </source>
</evidence>
<dbReference type="InterPro" id="IPR025943">
    <property type="entry name" value="Sigma_54_int_dom_ATP-bd_2"/>
</dbReference>
<dbReference type="InterPro" id="IPR027417">
    <property type="entry name" value="P-loop_NTPase"/>
</dbReference>
<keyword evidence="3" id="KW-0678">Repressor</keyword>
<proteinExistence type="predicted"/>
<evidence type="ECO:0000256" key="10">
    <source>
        <dbReference type="ARBA" id="ARBA00023159"/>
    </source>
</evidence>
<dbReference type="Gene3D" id="3.30.450.40">
    <property type="match status" value="1"/>
</dbReference>
<dbReference type="RefSeq" id="WP_266247904.1">
    <property type="nucleotide sequence ID" value="NZ_CP112866.1"/>
</dbReference>
<dbReference type="EMBL" id="CP112866">
    <property type="protein sequence ID" value="UZW20710.1"/>
    <property type="molecule type" value="Genomic_DNA"/>
</dbReference>
<keyword evidence="10" id="KW-0010">Activator</keyword>
<evidence type="ECO:0000256" key="4">
    <source>
        <dbReference type="ARBA" id="ARBA00022553"/>
    </source>
</evidence>
<dbReference type="SUPFAM" id="SSF46689">
    <property type="entry name" value="Homeodomain-like"/>
    <property type="match status" value="1"/>
</dbReference>
<dbReference type="PROSITE" id="PS00675">
    <property type="entry name" value="SIGMA54_INTERACT_1"/>
    <property type="match status" value="1"/>
</dbReference>